<protein>
    <submittedName>
        <fullName evidence="2">Alpha/beta hydrolase fold-1</fullName>
    </submittedName>
</protein>
<accession>A0AAN8Z2J1</accession>
<dbReference type="Pfam" id="PF00561">
    <property type="entry name" value="Abhydrolase_1"/>
    <property type="match status" value="1"/>
</dbReference>
<evidence type="ECO:0000259" key="1">
    <source>
        <dbReference type="Pfam" id="PF00561"/>
    </source>
</evidence>
<dbReference type="Gene3D" id="3.40.50.1820">
    <property type="entry name" value="alpha/beta hydrolase"/>
    <property type="match status" value="2"/>
</dbReference>
<keyword evidence="3" id="KW-1185">Reference proteome</keyword>
<organism evidence="2 3">
    <name type="scientific">Dillenia turbinata</name>
    <dbReference type="NCBI Taxonomy" id="194707"/>
    <lineage>
        <taxon>Eukaryota</taxon>
        <taxon>Viridiplantae</taxon>
        <taxon>Streptophyta</taxon>
        <taxon>Embryophyta</taxon>
        <taxon>Tracheophyta</taxon>
        <taxon>Spermatophyta</taxon>
        <taxon>Magnoliopsida</taxon>
        <taxon>eudicotyledons</taxon>
        <taxon>Gunneridae</taxon>
        <taxon>Pentapetalae</taxon>
        <taxon>Dilleniales</taxon>
        <taxon>Dilleniaceae</taxon>
        <taxon>Dillenia</taxon>
    </lineage>
</organism>
<gene>
    <name evidence="2" type="ORF">RJ641_010304</name>
</gene>
<feature type="domain" description="AB hydrolase-1" evidence="1">
    <location>
        <begin position="159"/>
        <end position="239"/>
    </location>
</feature>
<dbReference type="InterPro" id="IPR045889">
    <property type="entry name" value="MES/HNL"/>
</dbReference>
<dbReference type="PANTHER" id="PTHR10992:SF1066">
    <property type="entry name" value="METHYL JASMONATE ESTERASE 1"/>
    <property type="match status" value="1"/>
</dbReference>
<dbReference type="AlphaFoldDB" id="A0AAN8Z2J1"/>
<dbReference type="GO" id="GO:0080032">
    <property type="term" value="F:methyl jasmonate esterase activity"/>
    <property type="evidence" value="ECO:0007669"/>
    <property type="project" value="TreeGrafter"/>
</dbReference>
<dbReference type="Proteomes" id="UP001370490">
    <property type="component" value="Unassembled WGS sequence"/>
</dbReference>
<dbReference type="GO" id="GO:0009694">
    <property type="term" value="P:jasmonic acid metabolic process"/>
    <property type="evidence" value="ECO:0007669"/>
    <property type="project" value="TreeGrafter"/>
</dbReference>
<comment type="caution">
    <text evidence="2">The sequence shown here is derived from an EMBL/GenBank/DDBJ whole genome shotgun (WGS) entry which is preliminary data.</text>
</comment>
<dbReference type="SUPFAM" id="SSF53474">
    <property type="entry name" value="alpha/beta-Hydrolases"/>
    <property type="match status" value="1"/>
</dbReference>
<keyword evidence="2" id="KW-0378">Hydrolase</keyword>
<dbReference type="EMBL" id="JBAMMX010000017">
    <property type="protein sequence ID" value="KAK6924104.1"/>
    <property type="molecule type" value="Genomic_DNA"/>
</dbReference>
<dbReference type="InterPro" id="IPR000073">
    <property type="entry name" value="AB_hydrolase_1"/>
</dbReference>
<dbReference type="PANTHER" id="PTHR10992">
    <property type="entry name" value="METHYLESTERASE FAMILY MEMBER"/>
    <property type="match status" value="1"/>
</dbReference>
<reference evidence="2 3" key="1">
    <citation type="submission" date="2023-12" db="EMBL/GenBank/DDBJ databases">
        <title>A high-quality genome assembly for Dillenia turbinata (Dilleniales).</title>
        <authorList>
            <person name="Chanderbali A."/>
        </authorList>
    </citation>
    <scope>NUCLEOTIDE SEQUENCE [LARGE SCALE GENOMIC DNA]</scope>
    <source>
        <strain evidence="2">LSX21</strain>
        <tissue evidence="2">Leaf</tissue>
    </source>
</reference>
<dbReference type="GO" id="GO:0080031">
    <property type="term" value="F:methyl salicylate esterase activity"/>
    <property type="evidence" value="ECO:0007669"/>
    <property type="project" value="TreeGrafter"/>
</dbReference>
<sequence length="257" mass="28471">MDESQLTYGNGPEKPPTSLLFGCNFSLSKLYRLCPPEIYALSSLPTKTLLLSKSTTITYLQPRFTLSSHCLRCLKPEIHRSRSLHLKPSASINSAFRPAPLFPDEVLLKVAAVMQEKYGSVPRVYIICDQDNALEEDFQMWMIEHIPPDEVKVIPGVSALDMAASGVDPKHMDEVHFFSDYVELLAELMASILSEEDGVILVGHSHGGICISVAMERFPEKIAAAVFVAAVMPSPDLIHPFITQQIVCNEDEVIKAD</sequence>
<dbReference type="GO" id="GO:0080030">
    <property type="term" value="F:methyl indole-3-acetate esterase activity"/>
    <property type="evidence" value="ECO:0007669"/>
    <property type="project" value="TreeGrafter"/>
</dbReference>
<dbReference type="GO" id="GO:0009696">
    <property type="term" value="P:salicylic acid metabolic process"/>
    <property type="evidence" value="ECO:0007669"/>
    <property type="project" value="TreeGrafter"/>
</dbReference>
<evidence type="ECO:0000313" key="3">
    <source>
        <dbReference type="Proteomes" id="UP001370490"/>
    </source>
</evidence>
<name>A0AAN8Z2J1_9MAGN</name>
<evidence type="ECO:0000313" key="2">
    <source>
        <dbReference type="EMBL" id="KAK6924104.1"/>
    </source>
</evidence>
<proteinExistence type="predicted"/>
<dbReference type="InterPro" id="IPR029058">
    <property type="entry name" value="AB_hydrolase_fold"/>
</dbReference>